<proteinExistence type="predicted"/>
<keyword evidence="3" id="KW-1185">Reference proteome</keyword>
<name>A0A2T3ZP64_TRIA4</name>
<reference evidence="2 3" key="1">
    <citation type="submission" date="2016-07" db="EMBL/GenBank/DDBJ databases">
        <title>Multiple horizontal gene transfer events from other fungi enriched the ability of initially mycotrophic Trichoderma (Ascomycota) to feed on dead plant biomass.</title>
        <authorList>
            <consortium name="DOE Joint Genome Institute"/>
            <person name="Aerts A."/>
            <person name="Atanasova L."/>
            <person name="Chenthamara K."/>
            <person name="Zhang J."/>
            <person name="Grujic M."/>
            <person name="Henrissat B."/>
            <person name="Kuo A."/>
            <person name="Salamov A."/>
            <person name="Lipzen A."/>
            <person name="Labutti K."/>
            <person name="Barry K."/>
            <person name="Miao Y."/>
            <person name="Rahimi M.J."/>
            <person name="Shen Q."/>
            <person name="Grigoriev I.V."/>
            <person name="Kubicek C.P."/>
            <person name="Druzhinina I.S."/>
        </authorList>
    </citation>
    <scope>NUCLEOTIDE SEQUENCE [LARGE SCALE GENOMIC DNA]</scope>
    <source>
        <strain evidence="2 3">CBS 433.97</strain>
    </source>
</reference>
<sequence length="85" mass="9940">MYYSSLLFFFIFIAVLGNSTCESCSRKWLVLSPSRPLRDNSFINSIQSAFLAFRDTCIPQPSVIKFLATVCNNRTHIDIRFYLFW</sequence>
<dbReference type="AlphaFoldDB" id="A0A2T3ZP64"/>
<gene>
    <name evidence="2" type="ORF">M441DRAFT_220889</name>
</gene>
<keyword evidence="1" id="KW-0732">Signal</keyword>
<evidence type="ECO:0008006" key="4">
    <source>
        <dbReference type="Google" id="ProtNLM"/>
    </source>
</evidence>
<evidence type="ECO:0000313" key="3">
    <source>
        <dbReference type="Proteomes" id="UP000240493"/>
    </source>
</evidence>
<dbReference type="EMBL" id="KZ679256">
    <property type="protein sequence ID" value="PTB46603.1"/>
    <property type="molecule type" value="Genomic_DNA"/>
</dbReference>
<feature type="signal peptide" evidence="1">
    <location>
        <begin position="1"/>
        <end position="21"/>
    </location>
</feature>
<protein>
    <recommendedName>
        <fullName evidence="4">Secreted protein</fullName>
    </recommendedName>
</protein>
<feature type="chain" id="PRO_5015511540" description="Secreted protein" evidence="1">
    <location>
        <begin position="22"/>
        <end position="85"/>
    </location>
</feature>
<organism evidence="2 3">
    <name type="scientific">Trichoderma asperellum (strain ATCC 204424 / CBS 433.97 / NBRC 101777)</name>
    <dbReference type="NCBI Taxonomy" id="1042311"/>
    <lineage>
        <taxon>Eukaryota</taxon>
        <taxon>Fungi</taxon>
        <taxon>Dikarya</taxon>
        <taxon>Ascomycota</taxon>
        <taxon>Pezizomycotina</taxon>
        <taxon>Sordariomycetes</taxon>
        <taxon>Hypocreomycetidae</taxon>
        <taxon>Hypocreales</taxon>
        <taxon>Hypocreaceae</taxon>
        <taxon>Trichoderma</taxon>
    </lineage>
</organism>
<evidence type="ECO:0000256" key="1">
    <source>
        <dbReference type="SAM" id="SignalP"/>
    </source>
</evidence>
<dbReference type="Proteomes" id="UP000240493">
    <property type="component" value="Unassembled WGS sequence"/>
</dbReference>
<evidence type="ECO:0000313" key="2">
    <source>
        <dbReference type="EMBL" id="PTB46603.1"/>
    </source>
</evidence>
<accession>A0A2T3ZP64</accession>